<protein>
    <recommendedName>
        <fullName evidence="3">DUF2478 domain-containing protein</fullName>
    </recommendedName>
</protein>
<dbReference type="InterPro" id="IPR004948">
    <property type="entry name" value="Nuc-triphosphatase_THEP1"/>
</dbReference>
<dbReference type="Proteomes" id="UP001501725">
    <property type="component" value="Unassembled WGS sequence"/>
</dbReference>
<evidence type="ECO:0008006" key="3">
    <source>
        <dbReference type="Google" id="ProtNLM"/>
    </source>
</evidence>
<dbReference type="SUPFAM" id="SSF52540">
    <property type="entry name" value="P-loop containing nucleoside triphosphate hydrolases"/>
    <property type="match status" value="1"/>
</dbReference>
<proteinExistence type="predicted"/>
<evidence type="ECO:0000313" key="1">
    <source>
        <dbReference type="EMBL" id="GAA4332087.1"/>
    </source>
</evidence>
<sequence length="165" mass="17398">MNVFLLTGPIESGKTTALATWANDREEVCGILMPGTGADRRFLDIATGASWPASAEPGSAEAFTVGRYSFSIAAFARAENVLLEAVKKAGGWLLIDEIGKLELAGQGFDATLRHLLHAGTQKASPTALVLVVRDSLVDAIQERYGLAAAALRRHPSELPAALPNS</sequence>
<keyword evidence="2" id="KW-1185">Reference proteome</keyword>
<gene>
    <name evidence="1" type="ORF">GCM10023184_24390</name>
</gene>
<evidence type="ECO:0000313" key="2">
    <source>
        <dbReference type="Proteomes" id="UP001501725"/>
    </source>
</evidence>
<organism evidence="1 2">
    <name type="scientific">Flaviaesturariibacter amylovorans</name>
    <dbReference type="NCBI Taxonomy" id="1084520"/>
    <lineage>
        <taxon>Bacteria</taxon>
        <taxon>Pseudomonadati</taxon>
        <taxon>Bacteroidota</taxon>
        <taxon>Chitinophagia</taxon>
        <taxon>Chitinophagales</taxon>
        <taxon>Chitinophagaceae</taxon>
        <taxon>Flaviaestuariibacter</taxon>
    </lineage>
</organism>
<accession>A0ABP8GZQ8</accession>
<dbReference type="EMBL" id="BAABGY010000007">
    <property type="protein sequence ID" value="GAA4332087.1"/>
    <property type="molecule type" value="Genomic_DNA"/>
</dbReference>
<dbReference type="Pfam" id="PF03266">
    <property type="entry name" value="NTPase_1"/>
    <property type="match status" value="1"/>
</dbReference>
<dbReference type="Gene3D" id="3.40.50.300">
    <property type="entry name" value="P-loop containing nucleotide triphosphate hydrolases"/>
    <property type="match status" value="1"/>
</dbReference>
<reference evidence="2" key="1">
    <citation type="journal article" date="2019" name="Int. J. Syst. Evol. Microbiol.">
        <title>The Global Catalogue of Microorganisms (GCM) 10K type strain sequencing project: providing services to taxonomists for standard genome sequencing and annotation.</title>
        <authorList>
            <consortium name="The Broad Institute Genomics Platform"/>
            <consortium name="The Broad Institute Genome Sequencing Center for Infectious Disease"/>
            <person name="Wu L."/>
            <person name="Ma J."/>
        </authorList>
    </citation>
    <scope>NUCLEOTIDE SEQUENCE [LARGE SCALE GENOMIC DNA]</scope>
    <source>
        <strain evidence="2">JCM 17919</strain>
    </source>
</reference>
<dbReference type="InterPro" id="IPR027417">
    <property type="entry name" value="P-loop_NTPase"/>
</dbReference>
<name>A0ABP8GZQ8_9BACT</name>
<comment type="caution">
    <text evidence="1">The sequence shown here is derived from an EMBL/GenBank/DDBJ whole genome shotgun (WGS) entry which is preliminary data.</text>
</comment>
<dbReference type="RefSeq" id="WP_345256012.1">
    <property type="nucleotide sequence ID" value="NZ_BAABGY010000007.1"/>
</dbReference>